<dbReference type="EMBL" id="DS999644">
    <property type="protein sequence ID" value="EFE75795.2"/>
    <property type="molecule type" value="Genomic_DNA"/>
</dbReference>
<dbReference type="Proteomes" id="UP000003986">
    <property type="component" value="Unassembled WGS sequence"/>
</dbReference>
<accession>D6AQL2</accession>
<dbReference type="SUPFAM" id="SSF51905">
    <property type="entry name" value="FAD/NAD(P)-binding domain"/>
    <property type="match status" value="1"/>
</dbReference>
<sequence>MSAAARYGTIVCGGGPAGVSTIVAAAVQGRLDELLDDGVLLIESTESAGAGAFAGYTIRANSLGSAFLECLEGRAGKELLAGLEHTPEAEALRARADEYPPLPAVAPFLALVGRRVVEALRAHPRCDAILGHEVREVQVAPDGVRVRFTAPGGAPREAVGERALIAMGGRERVEVPGRAVARLAAARPGLAVLPSAEAIGGPLLSAGAVDSPYRDVRRVSVLGGAHSAWAVAAQLAVLARDGWFRHDVAVRVLERRDPPIFYSSEEEARADGYAFASDRDVCPLSGRVHRFAGLRGPARELARRILDLDAEAAPAGFDSRTVPGPWTADSLAAAVPADTGLLITALGYDARLPRLTESQDATPLRLARRAGAVDSGADATPLLESGAPVRRLVTYGLGAGLVPHDGIGGEPGYTGRLDGLWIYQHDVGAVVLDTLLSTRT</sequence>
<protein>
    <submittedName>
        <fullName evidence="1">FrbG</fullName>
    </submittedName>
</protein>
<dbReference type="AlphaFoldDB" id="D6AQL2"/>
<evidence type="ECO:0000313" key="1">
    <source>
        <dbReference type="EMBL" id="EFE75795.2"/>
    </source>
</evidence>
<evidence type="ECO:0000313" key="2">
    <source>
        <dbReference type="Proteomes" id="UP000003986"/>
    </source>
</evidence>
<name>D6AQL2_STRFL</name>
<proteinExistence type="predicted"/>
<organism evidence="1 2">
    <name type="scientific">Streptomyces filamentosus NRRL 15998</name>
    <dbReference type="NCBI Taxonomy" id="457431"/>
    <lineage>
        <taxon>Bacteria</taxon>
        <taxon>Bacillati</taxon>
        <taxon>Actinomycetota</taxon>
        <taxon>Actinomycetes</taxon>
        <taxon>Kitasatosporales</taxon>
        <taxon>Streptomycetaceae</taxon>
        <taxon>Streptomyces</taxon>
    </lineage>
</organism>
<reference evidence="2" key="2">
    <citation type="submission" date="2008-12" db="EMBL/GenBank/DDBJ databases">
        <title>Annotation of Streptomyces roseosporus strain NRRL 15998.</title>
        <authorList>
            <consortium name="The Broad Institute Genome Sequencing Platform"/>
            <consortium name="Broad Institute Microbial Sequencing Center"/>
            <person name="Fischbach M."/>
            <person name="Ward D."/>
            <person name="Young S."/>
            <person name="Kodira C.D."/>
            <person name="Zeng Q."/>
            <person name="Koehrsen M."/>
            <person name="Godfrey P."/>
            <person name="Alvarado L."/>
            <person name="Berlin A.M."/>
            <person name="Borenstein D."/>
            <person name="Chen Z."/>
            <person name="Engels R."/>
            <person name="Freedman E."/>
            <person name="Gellesch M."/>
            <person name="Goldberg J."/>
            <person name="Griggs A."/>
            <person name="Gujja S."/>
            <person name="Heiman D.I."/>
            <person name="Hepburn T.A."/>
            <person name="Howarth C."/>
            <person name="Jen D."/>
            <person name="Larson L."/>
            <person name="Lewis B."/>
            <person name="Mehta T."/>
            <person name="Park D."/>
            <person name="Pearson M."/>
            <person name="Roberts A."/>
            <person name="Saif S."/>
            <person name="Shea T.D."/>
            <person name="Shenoy N."/>
            <person name="Sisk P."/>
            <person name="Stolte C."/>
            <person name="Sykes S.N."/>
            <person name="Walk T."/>
            <person name="White J."/>
            <person name="Yandava C."/>
            <person name="Straight P."/>
            <person name="Clardy J."/>
            <person name="Hung D."/>
            <person name="Kolter R."/>
            <person name="Mekalanos J."/>
            <person name="Walker S."/>
            <person name="Walsh C.T."/>
            <person name="Wieland B.L.C."/>
            <person name="Ilzarbe M."/>
            <person name="Galagan J."/>
            <person name="Nusbaum C."/>
            <person name="Birren B."/>
        </authorList>
    </citation>
    <scope>NUCLEOTIDE SEQUENCE [LARGE SCALE GENOMIC DNA]</scope>
    <source>
        <strain evidence="2">NRRL 15998</strain>
    </source>
</reference>
<dbReference type="InterPro" id="IPR036188">
    <property type="entry name" value="FAD/NAD-bd_sf"/>
</dbReference>
<reference evidence="2" key="1">
    <citation type="submission" date="2008-10" db="EMBL/GenBank/DDBJ databases">
        <authorList>
            <person name="Molnar K."/>
        </authorList>
    </citation>
    <scope>NUCLEOTIDE SEQUENCE [LARGE SCALE GENOMIC DNA]</scope>
    <source>
        <strain evidence="2">NRRL 15998</strain>
    </source>
</reference>
<gene>
    <name evidence="1" type="ORF">SSGG_03162</name>
</gene>